<reference evidence="12 13" key="1">
    <citation type="submission" date="2017-04" db="EMBL/GenBank/DDBJ databases">
        <authorList>
            <person name="Afonso C.L."/>
            <person name="Miller P.J."/>
            <person name="Scott M.A."/>
            <person name="Spackman E."/>
            <person name="Goraichik I."/>
            <person name="Dimitrov K.M."/>
            <person name="Suarez D.L."/>
            <person name="Swayne D.E."/>
        </authorList>
    </citation>
    <scope>NUCLEOTIDE SEQUENCE [LARGE SCALE GENOMIC DNA]</scope>
    <source>
        <strain evidence="12 13">USBA 355</strain>
    </source>
</reference>
<comment type="catalytic activity">
    <reaction evidence="7">
        <text>a 2'-deoxyadenosine in DNA + S-adenosyl-L-methionine = an N(6)-methyl-2'-deoxyadenosine in DNA + S-adenosyl-L-homocysteine + H(+)</text>
        <dbReference type="Rhea" id="RHEA:15197"/>
        <dbReference type="Rhea" id="RHEA-COMP:12418"/>
        <dbReference type="Rhea" id="RHEA-COMP:12419"/>
        <dbReference type="ChEBI" id="CHEBI:15378"/>
        <dbReference type="ChEBI" id="CHEBI:57856"/>
        <dbReference type="ChEBI" id="CHEBI:59789"/>
        <dbReference type="ChEBI" id="CHEBI:90615"/>
        <dbReference type="ChEBI" id="CHEBI:90616"/>
        <dbReference type="EC" id="2.1.1.72"/>
    </reaction>
</comment>
<feature type="domain" description="DNA methylase N-4/N-6" evidence="10">
    <location>
        <begin position="54"/>
        <end position="275"/>
    </location>
</feature>
<keyword evidence="5" id="KW-0235">DNA replication</keyword>
<dbReference type="FunFam" id="3.40.50.150:FF:000276">
    <property type="entry name" value="Methyltransferase"/>
    <property type="match status" value="1"/>
</dbReference>
<dbReference type="Gene3D" id="3.40.50.150">
    <property type="entry name" value="Vaccinia Virus protein VP39"/>
    <property type="match status" value="1"/>
</dbReference>
<evidence type="ECO:0000256" key="9">
    <source>
        <dbReference type="SAM" id="MobiDB-lite"/>
    </source>
</evidence>
<dbReference type="GO" id="GO:0009007">
    <property type="term" value="F:site-specific DNA-methyltransferase (adenine-specific) activity"/>
    <property type="evidence" value="ECO:0007669"/>
    <property type="project" value="UniProtKB-EC"/>
</dbReference>
<dbReference type="GO" id="GO:0003677">
    <property type="term" value="F:DNA binding"/>
    <property type="evidence" value="ECO:0007669"/>
    <property type="project" value="UniProtKB-KW"/>
</dbReference>
<keyword evidence="2 12" id="KW-0489">Methyltransferase</keyword>
<proteinExistence type="inferred from homology"/>
<feature type="region of interest" description="Disordered" evidence="9">
    <location>
        <begin position="1"/>
        <end position="27"/>
    </location>
</feature>
<dbReference type="GO" id="GO:0032259">
    <property type="term" value="P:methylation"/>
    <property type="evidence" value="ECO:0007669"/>
    <property type="project" value="UniProtKB-KW"/>
</dbReference>
<dbReference type="InterPro" id="IPR001091">
    <property type="entry name" value="RM_Methyltransferase"/>
</dbReference>
<accession>A0A1Y6C0I9</accession>
<sequence>MSDLGKGRGTRSTTGGRPALRKGPAQRGLTDVSLDRVVEGDCIELLRGLPAGSVDLVFADPPYNLQLGGELLRPNNSRVDGVEDAWDRFDDFASYDRFTRDWLAAARDALSDDGSLWVIGSYHNIFRVGAILQDLGFWILNDVIWRKSNPMPNFRGKRFTNAHETLIWAAKSKDSRYVFNYESMKALNDDLQMRSDWTLPLCTGGERLKDAEGRKVHATQKPEALLWRVLLAASNPGQLVVDPFFGSGTTGAVAKRLGRRWLGFEREADYAAAARKRIARVQPLGPEELETIRPRRAEPRIPFGWLVERGLIEPGTQLFDPSRRWTAKVRADGSLISSEHRGSIHQVGAAVQGAPACNGWTFWHLDVEGRAVPIDLLRQKLRAEMH</sequence>
<evidence type="ECO:0000259" key="11">
    <source>
        <dbReference type="Pfam" id="PF18755"/>
    </source>
</evidence>
<keyword evidence="6" id="KW-0238">DNA-binding</keyword>
<evidence type="ECO:0000256" key="4">
    <source>
        <dbReference type="ARBA" id="ARBA00022691"/>
    </source>
</evidence>
<comment type="similarity">
    <text evidence="1 8">Belongs to the N(4)/N(6)-methyltransferase family.</text>
</comment>
<dbReference type="Pfam" id="PF18755">
    <property type="entry name" value="RAMA"/>
    <property type="match status" value="1"/>
</dbReference>
<gene>
    <name evidence="12" type="ORF">SAMN05428998_113112</name>
</gene>
<protein>
    <recommendedName>
        <fullName evidence="8">Methyltransferase</fullName>
        <ecNumber evidence="8">2.1.1.-</ecNumber>
    </recommendedName>
</protein>
<dbReference type="GO" id="GO:0008170">
    <property type="term" value="F:N-methyltransferase activity"/>
    <property type="evidence" value="ECO:0007669"/>
    <property type="project" value="InterPro"/>
</dbReference>
<evidence type="ECO:0000256" key="6">
    <source>
        <dbReference type="ARBA" id="ARBA00023125"/>
    </source>
</evidence>
<evidence type="ECO:0000256" key="3">
    <source>
        <dbReference type="ARBA" id="ARBA00022679"/>
    </source>
</evidence>
<dbReference type="GO" id="GO:0006260">
    <property type="term" value="P:DNA replication"/>
    <property type="evidence" value="ECO:0007669"/>
    <property type="project" value="UniProtKB-KW"/>
</dbReference>
<dbReference type="Proteomes" id="UP000192917">
    <property type="component" value="Unassembled WGS sequence"/>
</dbReference>
<evidence type="ECO:0000256" key="8">
    <source>
        <dbReference type="RuleBase" id="RU362026"/>
    </source>
</evidence>
<dbReference type="InterPro" id="IPR002052">
    <property type="entry name" value="DNA_methylase_N6_adenine_CS"/>
</dbReference>
<dbReference type="InterPro" id="IPR002941">
    <property type="entry name" value="DNA_methylase_N4/N6"/>
</dbReference>
<dbReference type="PANTHER" id="PTHR13370:SF3">
    <property type="entry name" value="TRNA (GUANINE(10)-N2)-METHYLTRANSFERASE HOMOLOG"/>
    <property type="match status" value="1"/>
</dbReference>
<dbReference type="PRINTS" id="PR00508">
    <property type="entry name" value="S21N4MTFRASE"/>
</dbReference>
<dbReference type="AlphaFoldDB" id="A0A1Y6C0I9"/>
<keyword evidence="13" id="KW-1185">Reference proteome</keyword>
<dbReference type="GO" id="GO:0005737">
    <property type="term" value="C:cytoplasm"/>
    <property type="evidence" value="ECO:0007669"/>
    <property type="project" value="TreeGrafter"/>
</dbReference>
<evidence type="ECO:0000259" key="10">
    <source>
        <dbReference type="Pfam" id="PF01555"/>
    </source>
</evidence>
<dbReference type="SUPFAM" id="SSF53335">
    <property type="entry name" value="S-adenosyl-L-methionine-dependent methyltransferases"/>
    <property type="match status" value="1"/>
</dbReference>
<dbReference type="PROSITE" id="PS00092">
    <property type="entry name" value="N6_MTASE"/>
    <property type="match status" value="1"/>
</dbReference>
<evidence type="ECO:0000256" key="7">
    <source>
        <dbReference type="ARBA" id="ARBA00047942"/>
    </source>
</evidence>
<evidence type="ECO:0000313" key="13">
    <source>
        <dbReference type="Proteomes" id="UP000192917"/>
    </source>
</evidence>
<evidence type="ECO:0000256" key="1">
    <source>
        <dbReference type="ARBA" id="ARBA00006594"/>
    </source>
</evidence>
<dbReference type="EMBL" id="FWZX01000013">
    <property type="protein sequence ID" value="SMF39108.1"/>
    <property type="molecule type" value="Genomic_DNA"/>
</dbReference>
<name>A0A1Y6C0I9_9PROT</name>
<dbReference type="PANTHER" id="PTHR13370">
    <property type="entry name" value="RNA METHYLASE-RELATED"/>
    <property type="match status" value="1"/>
</dbReference>
<dbReference type="STRING" id="560819.SAMN05428998_113112"/>
<dbReference type="RefSeq" id="WP_085123788.1">
    <property type="nucleotide sequence ID" value="NZ_FWZX01000013.1"/>
</dbReference>
<feature type="domain" description="RAMA" evidence="11">
    <location>
        <begin position="288"/>
        <end position="384"/>
    </location>
</feature>
<dbReference type="EC" id="2.1.1.-" evidence="8"/>
<dbReference type="InterPro" id="IPR040843">
    <property type="entry name" value="RAMA"/>
</dbReference>
<keyword evidence="3" id="KW-0808">Transferase</keyword>
<keyword evidence="4" id="KW-0949">S-adenosyl-L-methionine</keyword>
<evidence type="ECO:0000256" key="5">
    <source>
        <dbReference type="ARBA" id="ARBA00022705"/>
    </source>
</evidence>
<dbReference type="Pfam" id="PF01555">
    <property type="entry name" value="N6_N4_Mtase"/>
    <property type="match status" value="1"/>
</dbReference>
<evidence type="ECO:0000256" key="2">
    <source>
        <dbReference type="ARBA" id="ARBA00022603"/>
    </source>
</evidence>
<dbReference type="InterPro" id="IPR029063">
    <property type="entry name" value="SAM-dependent_MTases_sf"/>
</dbReference>
<evidence type="ECO:0000313" key="12">
    <source>
        <dbReference type="EMBL" id="SMF39108.1"/>
    </source>
</evidence>
<organism evidence="12 13">
    <name type="scientific">Tistlia consotensis USBA 355</name>
    <dbReference type="NCBI Taxonomy" id="560819"/>
    <lineage>
        <taxon>Bacteria</taxon>
        <taxon>Pseudomonadati</taxon>
        <taxon>Pseudomonadota</taxon>
        <taxon>Alphaproteobacteria</taxon>
        <taxon>Rhodospirillales</taxon>
        <taxon>Rhodovibrionaceae</taxon>
        <taxon>Tistlia</taxon>
    </lineage>
</organism>